<sequence>SKEHPLPKGFAIGKTGRGIVGAEDANTRAPLAQKPSTSSVRIPHWIGVGCPPVACSAEGGRGRSNQWRHRDAGGDFLNRFQRIWMNTMISVFQDGGNQRSKRALKSWITSDFHMAIKHTFSCMHSRNFSTNRDPNRLRNCCWEELLELLTPLPLQSASARAAVVAIIPAVATIVFLILLLKRHFNASQWKKMLTWVKDKEVFLKKYSFTTICMWGHWSLVILCHEEEDDVSFIMLLDSLHSIDPTKLDIYATKKKAVIADAMSSIDISIPSVPQQTNGTECGFFVLYYIYHFIQNDPLTFSLDDYPSFLTCDWFSRAEFEKFVDDLILRKIEVQEVVVEINELGQPVGEGGHSLKLFLGTIARLGDKMSIDAPTWRPMSATHKDDVWEYVQRKYDIPAYLKEWVMKDLDQKWRSWKYELRNKYFDLTLKQNEQKIPHDPRVNVEQWKRVVQTWSSNSWKRYSDINKKSKSHHKYFHCAGTKSFADINEEETKLQEVKITQPSSSSSSSIATADDIYSQVFGKERPGRVRGVGTSPTPTSLWGTSSQCQAQLRAENAQLVVIELAERLGKVESIVVEVELDDT</sequence>
<dbReference type="Pfam" id="PF02902">
    <property type="entry name" value="Peptidase_C48"/>
    <property type="match status" value="1"/>
</dbReference>
<proteinExistence type="inferred from homology"/>
<evidence type="ECO:0000313" key="7">
    <source>
        <dbReference type="Proteomes" id="UP000652761"/>
    </source>
</evidence>
<dbReference type="Gene3D" id="3.40.395.10">
    <property type="entry name" value="Adenoviral Proteinase, Chain A"/>
    <property type="match status" value="1"/>
</dbReference>
<dbReference type="InterPro" id="IPR003653">
    <property type="entry name" value="Peptidase_C48_C"/>
</dbReference>
<accession>A0A843WIW0</accession>
<keyword evidence="4" id="KW-0812">Transmembrane</keyword>
<evidence type="ECO:0000256" key="3">
    <source>
        <dbReference type="ARBA" id="ARBA00022801"/>
    </source>
</evidence>
<name>A0A843WIW0_COLES</name>
<feature type="domain" description="Ubiquitin-like protease family profile" evidence="5">
    <location>
        <begin position="121"/>
        <end position="292"/>
    </location>
</feature>
<dbReference type="GO" id="GO:0006508">
    <property type="term" value="P:proteolysis"/>
    <property type="evidence" value="ECO:0007669"/>
    <property type="project" value="UniProtKB-KW"/>
</dbReference>
<evidence type="ECO:0000256" key="1">
    <source>
        <dbReference type="ARBA" id="ARBA00005234"/>
    </source>
</evidence>
<evidence type="ECO:0000259" key="5">
    <source>
        <dbReference type="PROSITE" id="PS50600"/>
    </source>
</evidence>
<keyword evidence="7" id="KW-1185">Reference proteome</keyword>
<keyword evidence="3" id="KW-0378">Hydrolase</keyword>
<keyword evidence="4" id="KW-1133">Transmembrane helix</keyword>
<dbReference type="PANTHER" id="PTHR33144">
    <property type="entry name" value="OS10G0409366 PROTEIN-RELATED"/>
    <property type="match status" value="1"/>
</dbReference>
<reference evidence="6" key="1">
    <citation type="submission" date="2017-07" db="EMBL/GenBank/DDBJ databases">
        <title>Taro Niue Genome Assembly and Annotation.</title>
        <authorList>
            <person name="Atibalentja N."/>
            <person name="Keating K."/>
            <person name="Fields C.J."/>
        </authorList>
    </citation>
    <scope>NUCLEOTIDE SEQUENCE</scope>
    <source>
        <strain evidence="6">Niue_2</strain>
        <tissue evidence="6">Leaf</tissue>
    </source>
</reference>
<evidence type="ECO:0000256" key="4">
    <source>
        <dbReference type="SAM" id="Phobius"/>
    </source>
</evidence>
<dbReference type="EMBL" id="NMUH01003423">
    <property type="protein sequence ID" value="MQM05501.1"/>
    <property type="molecule type" value="Genomic_DNA"/>
</dbReference>
<dbReference type="PROSITE" id="PS50600">
    <property type="entry name" value="ULP_PROTEASE"/>
    <property type="match status" value="1"/>
</dbReference>
<evidence type="ECO:0000313" key="6">
    <source>
        <dbReference type="EMBL" id="MQM05501.1"/>
    </source>
</evidence>
<feature type="transmembrane region" description="Helical" evidence="4">
    <location>
        <begin position="201"/>
        <end position="222"/>
    </location>
</feature>
<gene>
    <name evidence="6" type="ORF">Taro_038312</name>
</gene>
<dbReference type="GO" id="GO:0008234">
    <property type="term" value="F:cysteine-type peptidase activity"/>
    <property type="evidence" value="ECO:0007669"/>
    <property type="project" value="InterPro"/>
</dbReference>
<comment type="similarity">
    <text evidence="1">Belongs to the peptidase C48 family.</text>
</comment>
<evidence type="ECO:0000256" key="2">
    <source>
        <dbReference type="ARBA" id="ARBA00022670"/>
    </source>
</evidence>
<feature type="non-terminal residue" evidence="6">
    <location>
        <position position="582"/>
    </location>
</feature>
<dbReference type="SUPFAM" id="SSF54001">
    <property type="entry name" value="Cysteine proteinases"/>
    <property type="match status" value="1"/>
</dbReference>
<dbReference type="Proteomes" id="UP000652761">
    <property type="component" value="Unassembled WGS sequence"/>
</dbReference>
<keyword evidence="2" id="KW-0645">Protease</keyword>
<dbReference type="InterPro" id="IPR038765">
    <property type="entry name" value="Papain-like_cys_pep_sf"/>
</dbReference>
<organism evidence="6 7">
    <name type="scientific">Colocasia esculenta</name>
    <name type="common">Wild taro</name>
    <name type="synonym">Arum esculentum</name>
    <dbReference type="NCBI Taxonomy" id="4460"/>
    <lineage>
        <taxon>Eukaryota</taxon>
        <taxon>Viridiplantae</taxon>
        <taxon>Streptophyta</taxon>
        <taxon>Embryophyta</taxon>
        <taxon>Tracheophyta</taxon>
        <taxon>Spermatophyta</taxon>
        <taxon>Magnoliopsida</taxon>
        <taxon>Liliopsida</taxon>
        <taxon>Araceae</taxon>
        <taxon>Aroideae</taxon>
        <taxon>Colocasieae</taxon>
        <taxon>Colocasia</taxon>
    </lineage>
</organism>
<dbReference type="OrthoDB" id="1750299at2759"/>
<feature type="transmembrane region" description="Helical" evidence="4">
    <location>
        <begin position="161"/>
        <end position="180"/>
    </location>
</feature>
<dbReference type="PANTHER" id="PTHR33144:SF45">
    <property type="entry name" value="TRANSPOSASE TNP1_EN_SPM-LIKE DOMAIN-CONTAINING PROTEIN"/>
    <property type="match status" value="1"/>
</dbReference>
<comment type="caution">
    <text evidence="6">The sequence shown here is derived from an EMBL/GenBank/DDBJ whole genome shotgun (WGS) entry which is preliminary data.</text>
</comment>
<keyword evidence="4" id="KW-0472">Membrane</keyword>
<dbReference type="AlphaFoldDB" id="A0A843WIW0"/>
<protein>
    <recommendedName>
        <fullName evidence="5">Ubiquitin-like protease family profile domain-containing protein</fullName>
    </recommendedName>
</protein>